<dbReference type="RefSeq" id="WP_049169172.1">
    <property type="nucleotide sequence ID" value="NZ_CP120687.1"/>
</dbReference>
<feature type="transmembrane region" description="Helical" evidence="6">
    <location>
        <begin position="453"/>
        <end position="473"/>
    </location>
</feature>
<dbReference type="PANTHER" id="PTHR31645">
    <property type="entry name" value="OLIGOPEPTIDE TRANSPORTER YGL114W-RELATED"/>
    <property type="match status" value="1"/>
</dbReference>
<sequence length="641" mass="66610">MEKTISKRTAAKTKYVPYATERTQENSGGSTAIFIIGAVLATIFAASTAYSGMKAGLTVAAGIPGSIIGSGLVGVFAKKKGLFGKNLLQGMSSGGESIASGMIYVLPAIIIIGGRVNFFAGIVVGALAVLFAVGMASLVENYLLVEEDGKLMYPESTAISEALDASEAGGDALKHMGIGFGIGGVITLLTTQVFGWVNSVMTFVGSASYRWKISTEVNPMLAGIGFVVGLDVSLTMFAGSILANFGITPLIAYFTQMAGGHAHVWNDAHMLMSQMNIDTVAGSYTKYIGAGMMLCGGIIGAIKLIPVIVTSIKKTLNARNNSGEEKNSLGIMALLVATIAIFIVGAFLTGNMVITILAGIMSLVLALLFVIVSARLAGTIGCSNAPVSGMTIASLVVMTLVFALMGWTSNTHNEILLLFGVFIVTAISVGGAYMQTQKVNYLVGGRRSEMMKYFLLAALIGVVVVVGTTVILSPQLAVKSADPPFGLPQANLIATLTTGILSSNLPWIMIIVGIIMALVCWMLNLPIMTVALGFYLPISTTSIILVGALLKLFIQKTTQNKKLRETRLSAGVSLSSGLIAGGSIIGLIGIILHVTGVLQNRVPAGFAGSNAMAVVLLIIMAAAIIVPLMAIKHPAAKKQAE</sequence>
<evidence type="ECO:0000256" key="2">
    <source>
        <dbReference type="ARBA" id="ARBA00022448"/>
    </source>
</evidence>
<dbReference type="Pfam" id="PF03169">
    <property type="entry name" value="OPT"/>
    <property type="match status" value="1"/>
</dbReference>
<evidence type="ECO:0000313" key="8">
    <source>
        <dbReference type="Proteomes" id="UP001220228"/>
    </source>
</evidence>
<feature type="transmembrane region" description="Helical" evidence="6">
    <location>
        <begin position="611"/>
        <end position="631"/>
    </location>
</feature>
<keyword evidence="2" id="KW-0813">Transport</keyword>
<keyword evidence="5 6" id="KW-0472">Membrane</keyword>
<feature type="transmembrane region" description="Helical" evidence="6">
    <location>
        <begin position="56"/>
        <end position="77"/>
    </location>
</feature>
<organism evidence="7 8">
    <name type="scientific">Lacticaseibacillus huelsenbergensis</name>
    <dbReference type="NCBI Taxonomy" id="3035291"/>
    <lineage>
        <taxon>Bacteria</taxon>
        <taxon>Bacillati</taxon>
        <taxon>Bacillota</taxon>
        <taxon>Bacilli</taxon>
        <taxon>Lactobacillales</taxon>
        <taxon>Lactobacillaceae</taxon>
        <taxon>Lacticaseibacillus</taxon>
    </lineage>
</organism>
<evidence type="ECO:0000256" key="1">
    <source>
        <dbReference type="ARBA" id="ARBA00004141"/>
    </source>
</evidence>
<feature type="transmembrane region" description="Helical" evidence="6">
    <location>
        <begin position="122"/>
        <end position="144"/>
    </location>
</feature>
<feature type="transmembrane region" description="Helical" evidence="6">
    <location>
        <begin position="284"/>
        <end position="309"/>
    </location>
</feature>
<feature type="transmembrane region" description="Helical" evidence="6">
    <location>
        <begin position="217"/>
        <end position="234"/>
    </location>
</feature>
<feature type="transmembrane region" description="Helical" evidence="6">
    <location>
        <begin position="354"/>
        <end position="377"/>
    </location>
</feature>
<feature type="transmembrane region" description="Helical" evidence="6">
    <location>
        <begin position="389"/>
        <end position="409"/>
    </location>
</feature>
<feature type="transmembrane region" description="Helical" evidence="6">
    <location>
        <begin position="32"/>
        <end position="50"/>
    </location>
</feature>
<evidence type="ECO:0000256" key="3">
    <source>
        <dbReference type="ARBA" id="ARBA00022692"/>
    </source>
</evidence>
<proteinExistence type="predicted"/>
<dbReference type="EMBL" id="CP120687">
    <property type="protein sequence ID" value="WFB39567.1"/>
    <property type="molecule type" value="Genomic_DNA"/>
</dbReference>
<evidence type="ECO:0000256" key="6">
    <source>
        <dbReference type="SAM" id="Phobius"/>
    </source>
</evidence>
<evidence type="ECO:0000256" key="5">
    <source>
        <dbReference type="ARBA" id="ARBA00023136"/>
    </source>
</evidence>
<keyword evidence="8" id="KW-1185">Reference proteome</keyword>
<evidence type="ECO:0000256" key="4">
    <source>
        <dbReference type="ARBA" id="ARBA00022989"/>
    </source>
</evidence>
<name>A0ABY8DUX6_9LACO</name>
<gene>
    <name evidence="7" type="ORF">LHUE1_000294</name>
</gene>
<dbReference type="PANTHER" id="PTHR31645:SF0">
    <property type="entry name" value="OLIGOPEPTIDE TRANSPORTER YGL114W-RELATED"/>
    <property type="match status" value="1"/>
</dbReference>
<feature type="transmembrane region" description="Helical" evidence="6">
    <location>
        <begin position="566"/>
        <end position="591"/>
    </location>
</feature>
<comment type="subcellular location">
    <subcellularLocation>
        <location evidence="1">Membrane</location>
        <topology evidence="1">Multi-pass membrane protein</topology>
    </subcellularLocation>
</comment>
<dbReference type="InterPro" id="IPR045035">
    <property type="entry name" value="YSL-like"/>
</dbReference>
<dbReference type="InterPro" id="IPR004813">
    <property type="entry name" value="OPT"/>
</dbReference>
<evidence type="ECO:0000313" key="7">
    <source>
        <dbReference type="EMBL" id="WFB39567.1"/>
    </source>
</evidence>
<feature type="transmembrane region" description="Helical" evidence="6">
    <location>
        <begin position="329"/>
        <end position="348"/>
    </location>
</feature>
<keyword evidence="4 6" id="KW-1133">Transmembrane helix</keyword>
<protein>
    <submittedName>
        <fullName evidence="7">OPT/YSL family transporter</fullName>
    </submittedName>
</protein>
<reference evidence="7 8" key="1">
    <citation type="submission" date="2023-03" db="EMBL/GenBank/DDBJ databases">
        <authorList>
            <person name="Ruckert-Reed C."/>
        </authorList>
    </citation>
    <scope>NUCLEOTIDE SEQUENCE [LARGE SCALE GENOMIC DNA]</scope>
    <source>
        <strain evidence="7 8">DSM 115425</strain>
    </source>
</reference>
<dbReference type="Proteomes" id="UP001220228">
    <property type="component" value="Chromosome"/>
</dbReference>
<keyword evidence="3 6" id="KW-0812">Transmembrane</keyword>
<feature type="transmembrane region" description="Helical" evidence="6">
    <location>
        <begin position="534"/>
        <end position="554"/>
    </location>
</feature>
<accession>A0ABY8DUX6</accession>
<feature type="transmembrane region" description="Helical" evidence="6">
    <location>
        <begin position="508"/>
        <end position="528"/>
    </location>
</feature>
<feature type="transmembrane region" description="Helical" evidence="6">
    <location>
        <begin position="178"/>
        <end position="197"/>
    </location>
</feature>
<feature type="transmembrane region" description="Helical" evidence="6">
    <location>
        <begin position="415"/>
        <end position="433"/>
    </location>
</feature>